<sequence>MKPGCKKKQEKVLRSKRRIQKYLKDIQNTTNQDLNSQQQNLQQKSVNSDTNSADTCDDREESEKFSAENNIDPVYRLRGGQYEYCGNVINFSQDVQEFVSRLP</sequence>
<name>A0A8H3LTE3_9GLOM</name>
<gene>
    <name evidence="2" type="ORF">RCL2_002130300</name>
</gene>
<dbReference type="AlphaFoldDB" id="A0A8H3LTE3"/>
<reference evidence="2" key="1">
    <citation type="submission" date="2019-10" db="EMBL/GenBank/DDBJ databases">
        <title>Conservation and host-specific expression of non-tandemly repeated heterogenous ribosome RNA gene in arbuscular mycorrhizal fungi.</title>
        <authorList>
            <person name="Maeda T."/>
            <person name="Kobayashi Y."/>
            <person name="Nakagawa T."/>
            <person name="Ezawa T."/>
            <person name="Yamaguchi K."/>
            <person name="Bino T."/>
            <person name="Nishimoto Y."/>
            <person name="Shigenobu S."/>
            <person name="Kawaguchi M."/>
        </authorList>
    </citation>
    <scope>NUCLEOTIDE SEQUENCE</scope>
    <source>
        <strain evidence="2">HR1</strain>
    </source>
</reference>
<comment type="caution">
    <text evidence="2">The sequence shown here is derived from an EMBL/GenBank/DDBJ whole genome shotgun (WGS) entry which is preliminary data.</text>
</comment>
<organism evidence="2 3">
    <name type="scientific">Rhizophagus clarus</name>
    <dbReference type="NCBI Taxonomy" id="94130"/>
    <lineage>
        <taxon>Eukaryota</taxon>
        <taxon>Fungi</taxon>
        <taxon>Fungi incertae sedis</taxon>
        <taxon>Mucoromycota</taxon>
        <taxon>Glomeromycotina</taxon>
        <taxon>Glomeromycetes</taxon>
        <taxon>Glomerales</taxon>
        <taxon>Glomeraceae</taxon>
        <taxon>Rhizophagus</taxon>
    </lineage>
</organism>
<proteinExistence type="predicted"/>
<dbReference type="Proteomes" id="UP000615446">
    <property type="component" value="Unassembled WGS sequence"/>
</dbReference>
<feature type="region of interest" description="Disordered" evidence="1">
    <location>
        <begin position="25"/>
        <end position="67"/>
    </location>
</feature>
<accession>A0A8H3LTE3</accession>
<evidence type="ECO:0000313" key="3">
    <source>
        <dbReference type="Proteomes" id="UP000615446"/>
    </source>
</evidence>
<protein>
    <submittedName>
        <fullName evidence="2">Uncharacterized protein LOC113214430</fullName>
    </submittedName>
</protein>
<feature type="compositionally biased region" description="Low complexity" evidence="1">
    <location>
        <begin position="27"/>
        <end position="43"/>
    </location>
</feature>
<feature type="compositionally biased region" description="Polar residues" evidence="1">
    <location>
        <begin position="44"/>
        <end position="54"/>
    </location>
</feature>
<evidence type="ECO:0000313" key="2">
    <source>
        <dbReference type="EMBL" id="GES94568.1"/>
    </source>
</evidence>
<evidence type="ECO:0000256" key="1">
    <source>
        <dbReference type="SAM" id="MobiDB-lite"/>
    </source>
</evidence>
<dbReference type="EMBL" id="BLAL01000236">
    <property type="protein sequence ID" value="GES94568.1"/>
    <property type="molecule type" value="Genomic_DNA"/>
</dbReference>